<dbReference type="InterPro" id="IPR036397">
    <property type="entry name" value="RNaseH_sf"/>
</dbReference>
<dbReference type="STRING" id="1569628.A0A316UL56"/>
<feature type="compositionally biased region" description="Low complexity" evidence="10">
    <location>
        <begin position="378"/>
        <end position="395"/>
    </location>
</feature>
<keyword evidence="7 8" id="KW-0378">Hydrolase</keyword>
<dbReference type="EC" id="3.1.26.4" evidence="9"/>
<dbReference type="GO" id="GO:0046872">
    <property type="term" value="F:metal ion binding"/>
    <property type="evidence" value="ECO:0007669"/>
    <property type="project" value="UniProtKB-KW"/>
</dbReference>
<comment type="cofactor">
    <cofactor evidence="8">
        <name>Mn(2+)</name>
        <dbReference type="ChEBI" id="CHEBI:29035"/>
    </cofactor>
    <cofactor evidence="8">
        <name>Mg(2+)</name>
        <dbReference type="ChEBI" id="CHEBI:18420"/>
    </cofactor>
    <text evidence="8">Manganese or magnesium. Binds 1 divalent metal ion per monomer in the absence of substrate. May bind a second metal ion after substrate binding.</text>
</comment>
<proteinExistence type="inferred from homology"/>
<feature type="compositionally biased region" description="Low complexity" evidence="10">
    <location>
        <begin position="343"/>
        <end position="366"/>
    </location>
</feature>
<evidence type="ECO:0000256" key="8">
    <source>
        <dbReference type="PROSITE-ProRule" id="PRU01319"/>
    </source>
</evidence>
<evidence type="ECO:0000256" key="10">
    <source>
        <dbReference type="SAM" id="MobiDB-lite"/>
    </source>
</evidence>
<dbReference type="InterPro" id="IPR023160">
    <property type="entry name" value="RNase_HII_hlx-loop-hlx_cap_dom"/>
</dbReference>
<evidence type="ECO:0000313" key="13">
    <source>
        <dbReference type="Proteomes" id="UP000245884"/>
    </source>
</evidence>
<feature type="binding site" evidence="8">
    <location>
        <position position="49"/>
    </location>
    <ligand>
        <name>a divalent metal cation</name>
        <dbReference type="ChEBI" id="CHEBI:60240"/>
    </ligand>
</feature>
<accession>A0A316UL56</accession>
<dbReference type="CDD" id="cd07181">
    <property type="entry name" value="RNase_HII_eukaryota_like"/>
    <property type="match status" value="1"/>
</dbReference>
<feature type="region of interest" description="Disordered" evidence="10">
    <location>
        <begin position="219"/>
        <end position="291"/>
    </location>
</feature>
<dbReference type="InterPro" id="IPR012337">
    <property type="entry name" value="RNaseH-like_sf"/>
</dbReference>
<feature type="domain" description="RNase H type-2" evidence="11">
    <location>
        <begin position="43"/>
        <end position="271"/>
    </location>
</feature>
<evidence type="ECO:0000313" key="12">
    <source>
        <dbReference type="EMBL" id="PWN25997.1"/>
    </source>
</evidence>
<evidence type="ECO:0000256" key="9">
    <source>
        <dbReference type="RuleBase" id="RU003515"/>
    </source>
</evidence>
<keyword evidence="13" id="KW-1185">Reference proteome</keyword>
<dbReference type="Proteomes" id="UP000245884">
    <property type="component" value="Unassembled WGS sequence"/>
</dbReference>
<evidence type="ECO:0000256" key="4">
    <source>
        <dbReference type="ARBA" id="ARBA00022722"/>
    </source>
</evidence>
<dbReference type="FunFam" id="3.30.420.10:FF:000016">
    <property type="entry name" value="Ribonuclease"/>
    <property type="match status" value="1"/>
</dbReference>
<keyword evidence="6 8" id="KW-0255">Endonuclease</keyword>
<dbReference type="GO" id="GO:0003723">
    <property type="term" value="F:RNA binding"/>
    <property type="evidence" value="ECO:0007669"/>
    <property type="project" value="UniProtKB-UniRule"/>
</dbReference>
<evidence type="ECO:0000256" key="3">
    <source>
        <dbReference type="ARBA" id="ARBA00007058"/>
    </source>
</evidence>
<dbReference type="AlphaFoldDB" id="A0A316UL56"/>
<dbReference type="FunFam" id="1.10.10.460:FF:000001">
    <property type="entry name" value="Ribonuclease"/>
    <property type="match status" value="1"/>
</dbReference>
<comment type="similarity">
    <text evidence="3">Belongs to the RNase HII family. Eukaryotic subfamily.</text>
</comment>
<dbReference type="Pfam" id="PF01351">
    <property type="entry name" value="RNase_HII"/>
    <property type="match status" value="1"/>
</dbReference>
<gene>
    <name evidence="12" type="ORF">BDZ90DRAFT_242408</name>
</gene>
<dbReference type="GO" id="GO:0043137">
    <property type="term" value="P:DNA replication, removal of RNA primer"/>
    <property type="evidence" value="ECO:0007669"/>
    <property type="project" value="TreeGrafter"/>
</dbReference>
<evidence type="ECO:0000256" key="6">
    <source>
        <dbReference type="ARBA" id="ARBA00022759"/>
    </source>
</evidence>
<name>A0A316UL56_9BASI</name>
<dbReference type="PANTHER" id="PTHR10954:SF7">
    <property type="entry name" value="RIBONUCLEASE H2 SUBUNIT A"/>
    <property type="match status" value="1"/>
</dbReference>
<organism evidence="12 13">
    <name type="scientific">Jaminaea rosea</name>
    <dbReference type="NCBI Taxonomy" id="1569628"/>
    <lineage>
        <taxon>Eukaryota</taxon>
        <taxon>Fungi</taxon>
        <taxon>Dikarya</taxon>
        <taxon>Basidiomycota</taxon>
        <taxon>Ustilaginomycotina</taxon>
        <taxon>Exobasidiomycetes</taxon>
        <taxon>Microstromatales</taxon>
        <taxon>Microstromatales incertae sedis</taxon>
        <taxon>Jaminaea</taxon>
    </lineage>
</organism>
<keyword evidence="5 8" id="KW-0479">Metal-binding</keyword>
<dbReference type="GO" id="GO:0004523">
    <property type="term" value="F:RNA-DNA hybrid ribonuclease activity"/>
    <property type="evidence" value="ECO:0007669"/>
    <property type="project" value="UniProtKB-UniRule"/>
</dbReference>
<dbReference type="SUPFAM" id="SSF53098">
    <property type="entry name" value="Ribonuclease H-like"/>
    <property type="match status" value="2"/>
</dbReference>
<dbReference type="PANTHER" id="PTHR10954">
    <property type="entry name" value="RIBONUCLEASE H2 SUBUNIT A"/>
    <property type="match status" value="1"/>
</dbReference>
<dbReference type="GO" id="GO:0032299">
    <property type="term" value="C:ribonuclease H2 complex"/>
    <property type="evidence" value="ECO:0007669"/>
    <property type="project" value="TreeGrafter"/>
</dbReference>
<protein>
    <recommendedName>
        <fullName evidence="9">Ribonuclease</fullName>
        <ecNumber evidence="9">3.1.26.4</ecNumber>
    </recommendedName>
</protein>
<evidence type="ECO:0000259" key="11">
    <source>
        <dbReference type="PROSITE" id="PS51975"/>
    </source>
</evidence>
<reference evidence="12 13" key="1">
    <citation type="journal article" date="2018" name="Mol. Biol. Evol.">
        <title>Broad Genomic Sampling Reveals a Smut Pathogenic Ancestry of the Fungal Clade Ustilaginomycotina.</title>
        <authorList>
            <person name="Kijpornyongpan T."/>
            <person name="Mondo S.J."/>
            <person name="Barry K."/>
            <person name="Sandor L."/>
            <person name="Lee J."/>
            <person name="Lipzen A."/>
            <person name="Pangilinan J."/>
            <person name="LaButti K."/>
            <person name="Hainaut M."/>
            <person name="Henrissat B."/>
            <person name="Grigoriev I.V."/>
            <person name="Spatafora J.W."/>
            <person name="Aime M.C."/>
        </authorList>
    </citation>
    <scope>NUCLEOTIDE SEQUENCE [LARGE SCALE GENOMIC DNA]</scope>
    <source>
        <strain evidence="12 13">MCA 5214</strain>
    </source>
</reference>
<evidence type="ECO:0000256" key="1">
    <source>
        <dbReference type="ARBA" id="ARBA00000077"/>
    </source>
</evidence>
<evidence type="ECO:0000256" key="5">
    <source>
        <dbReference type="ARBA" id="ARBA00022723"/>
    </source>
</evidence>
<comment type="catalytic activity">
    <reaction evidence="1 8 9">
        <text>Endonucleolytic cleavage to 5'-phosphomonoester.</text>
        <dbReference type="EC" id="3.1.26.4"/>
    </reaction>
</comment>
<dbReference type="EMBL" id="KZ819673">
    <property type="protein sequence ID" value="PWN25997.1"/>
    <property type="molecule type" value="Genomic_DNA"/>
</dbReference>
<feature type="compositionally biased region" description="Low complexity" evidence="10">
    <location>
        <begin position="251"/>
        <end position="267"/>
    </location>
</feature>
<dbReference type="RefSeq" id="XP_025360609.1">
    <property type="nucleotide sequence ID" value="XM_025507415.1"/>
</dbReference>
<dbReference type="InterPro" id="IPR024567">
    <property type="entry name" value="RNase_HII/HIII_dom"/>
</dbReference>
<dbReference type="InterPro" id="IPR001352">
    <property type="entry name" value="RNase_HII/HIII"/>
</dbReference>
<evidence type="ECO:0000256" key="7">
    <source>
        <dbReference type="ARBA" id="ARBA00022801"/>
    </source>
</evidence>
<dbReference type="PROSITE" id="PS51975">
    <property type="entry name" value="RNASE_H_2"/>
    <property type="match status" value="1"/>
</dbReference>
<dbReference type="OrthoDB" id="7462577at2759"/>
<feature type="binding site" evidence="8">
    <location>
        <position position="157"/>
    </location>
    <ligand>
        <name>a divalent metal cation</name>
        <dbReference type="ChEBI" id="CHEBI:60240"/>
    </ligand>
</feature>
<comment type="function">
    <text evidence="9">Endonuclease that specifically degrades the RNA of RNA-DNA hybrids.</text>
</comment>
<comment type="cofactor">
    <cofactor evidence="2">
        <name>Mg(2+)</name>
        <dbReference type="ChEBI" id="CHEBI:18420"/>
    </cofactor>
</comment>
<dbReference type="GeneID" id="37029238"/>
<feature type="region of interest" description="Disordered" evidence="10">
    <location>
        <begin position="443"/>
        <end position="467"/>
    </location>
</feature>
<dbReference type="GO" id="GO:0006298">
    <property type="term" value="P:mismatch repair"/>
    <property type="evidence" value="ECO:0007669"/>
    <property type="project" value="TreeGrafter"/>
</dbReference>
<keyword evidence="4 8" id="KW-0540">Nuclease</keyword>
<sequence length="505" mass="52799">MSQSQSQPTLVPDTPPVPSVHSQPLVGSYTWRSAIPKEARGVPCILGVDEAGRGPVLGPLVYGIAYCPASFSDSLKSVGFADSKALTAERRDALLAALIDNPDNLGWATQSMSPQDISAGMLRRRPHNLNAQSTEATVQLISGVLEAGVDVAEIFVDTVGDPATYAKTLRSYFPQAKYKHIEWTVCSKADAIYPIVGAASIAAKVTRDRWVEDWRYAEHVEGPQGEEEGAIKNETQEDEDDALREVLQGQASASSSRSPSPTKKAAPTSKKRKRPSPTDLAATSSDSISSRDHWHTFGSGYPSDPNTVAYLHRTLDPVFGWPGIVRFSWATVKTLLEERVRAPGAAGAKKAAAGGKRASRSASSKAPKQEEGEEDTPDGGPATLTTSALSATGSLNPPPGQPKGFRVKWADEPAQITSFFTKAKGGSSSTATPGSFSIVSGGAAGANKAGSTGGAGGAAAAGPSAATSREDHLLRLTWRADDDALRGSARVGSSLRSIGPGVLGL</sequence>
<dbReference type="Gene3D" id="3.30.420.10">
    <property type="entry name" value="Ribonuclease H-like superfamily/Ribonuclease H"/>
    <property type="match status" value="1"/>
</dbReference>
<dbReference type="Gene3D" id="1.10.10.460">
    <property type="entry name" value="Ribonuclease hii. Domain 2"/>
    <property type="match status" value="1"/>
</dbReference>
<feature type="region of interest" description="Disordered" evidence="10">
    <location>
        <begin position="343"/>
        <end position="406"/>
    </location>
</feature>
<evidence type="ECO:0000256" key="2">
    <source>
        <dbReference type="ARBA" id="ARBA00001946"/>
    </source>
</evidence>
<feature type="binding site" evidence="8">
    <location>
        <position position="50"/>
    </location>
    <ligand>
        <name>a divalent metal cation</name>
        <dbReference type="ChEBI" id="CHEBI:60240"/>
    </ligand>
</feature>
<feature type="region of interest" description="Disordered" evidence="10">
    <location>
        <begin position="1"/>
        <end position="23"/>
    </location>
</feature>